<name>A0AA36N5V9_9DINO</name>
<dbReference type="InterPro" id="IPR053040">
    <property type="entry name" value="LRR-containing_protein_71"/>
</dbReference>
<dbReference type="AlphaFoldDB" id="A0AA36N5V9"/>
<protein>
    <submittedName>
        <fullName evidence="2">Uncharacterized protein</fullName>
    </submittedName>
</protein>
<dbReference type="InterPro" id="IPR001611">
    <property type="entry name" value="Leu-rich_rpt"/>
</dbReference>
<feature type="region of interest" description="Disordered" evidence="1">
    <location>
        <begin position="419"/>
        <end position="440"/>
    </location>
</feature>
<feature type="compositionally biased region" description="Acidic residues" evidence="1">
    <location>
        <begin position="78"/>
        <end position="90"/>
    </location>
</feature>
<evidence type="ECO:0000256" key="1">
    <source>
        <dbReference type="SAM" id="MobiDB-lite"/>
    </source>
</evidence>
<feature type="region of interest" description="Disordered" evidence="1">
    <location>
        <begin position="513"/>
        <end position="533"/>
    </location>
</feature>
<dbReference type="InterPro" id="IPR032675">
    <property type="entry name" value="LRR_dom_sf"/>
</dbReference>
<evidence type="ECO:0000313" key="2">
    <source>
        <dbReference type="EMBL" id="CAJ1399935.1"/>
    </source>
</evidence>
<dbReference type="PANTHER" id="PTHR46984:SF1">
    <property type="entry name" value="LEUCINE-RICH REPEAT-CONTAINING PROTEIN 71"/>
    <property type="match status" value="1"/>
</dbReference>
<accession>A0AA36N5V9</accession>
<dbReference type="EMBL" id="CAUJNA010003353">
    <property type="protein sequence ID" value="CAJ1399935.1"/>
    <property type="molecule type" value="Genomic_DNA"/>
</dbReference>
<comment type="caution">
    <text evidence="2">The sequence shown here is derived from an EMBL/GenBank/DDBJ whole genome shotgun (WGS) entry which is preliminary data.</text>
</comment>
<dbReference type="Gene3D" id="3.80.10.10">
    <property type="entry name" value="Ribonuclease Inhibitor"/>
    <property type="match status" value="1"/>
</dbReference>
<proteinExistence type="predicted"/>
<dbReference type="SUPFAM" id="SSF52047">
    <property type="entry name" value="RNI-like"/>
    <property type="match status" value="1"/>
</dbReference>
<reference evidence="2" key="1">
    <citation type="submission" date="2023-08" db="EMBL/GenBank/DDBJ databases">
        <authorList>
            <person name="Chen Y."/>
            <person name="Shah S."/>
            <person name="Dougan E. K."/>
            <person name="Thang M."/>
            <person name="Chan C."/>
        </authorList>
    </citation>
    <scope>NUCLEOTIDE SEQUENCE</scope>
</reference>
<organism evidence="2 3">
    <name type="scientific">Effrenium voratum</name>
    <dbReference type="NCBI Taxonomy" id="2562239"/>
    <lineage>
        <taxon>Eukaryota</taxon>
        <taxon>Sar</taxon>
        <taxon>Alveolata</taxon>
        <taxon>Dinophyceae</taxon>
        <taxon>Suessiales</taxon>
        <taxon>Symbiodiniaceae</taxon>
        <taxon>Effrenium</taxon>
    </lineage>
</organism>
<dbReference type="SMART" id="SM00368">
    <property type="entry name" value="LRR_RI"/>
    <property type="match status" value="4"/>
</dbReference>
<keyword evidence="3" id="KW-1185">Reference proteome</keyword>
<evidence type="ECO:0000313" key="3">
    <source>
        <dbReference type="Proteomes" id="UP001178507"/>
    </source>
</evidence>
<dbReference type="PROSITE" id="PS51450">
    <property type="entry name" value="LRR"/>
    <property type="match status" value="1"/>
</dbReference>
<feature type="region of interest" description="Disordered" evidence="1">
    <location>
        <begin position="1"/>
        <end position="22"/>
    </location>
</feature>
<feature type="region of interest" description="Disordered" evidence="1">
    <location>
        <begin position="70"/>
        <end position="92"/>
    </location>
</feature>
<sequence length="537" mass="60117">MPPKKVEEPPPPEPQEEQEEPKRKAWVYGINNHVDRLDAGIVQAFRGTGHPREDFATLCRQLNLPGHHELMPTKVENTEEAPEAEAEEDAGPPKVLALQSCLLDHASMLMLKVVIPFALRLEVLRVSGCGLDLAQLALLRQSLQDSTVQTLHLEWNRTELGLSDAQKAAVKEAHHWSEIDEAEKALEERRAQRALSAFREELEFRQGGSLGEAIQQLSEKVVPGHKATAKLWPMDLQTWISVFYDAFHMDVLDCEPIFNILDSDLHGDGLVPLEKLQEVLEALPVESDSADDRLMPPLQPVECLDDIGSAFGAFLDTSLEMVSFRCCNLSRLEIQALSFSLSSAPHLRALNLWGNKICDRSVKHLAEALEFNWGLQFLGLGRNFVTHQGLRSLCRVLGRTHITDKATADKVIKGLKDQQKELEKKKKSQGAPPKDGNGRERYFPEIRFETCEEVKAESGTYWLWTRNVVLKTLNLEENPISDVDAVEALQPLGSGALVLRATPCALPLLERERQRAKEEPPEEGQAAKPSGWRLVLV</sequence>
<gene>
    <name evidence="2" type="ORF">EVOR1521_LOCUS23386</name>
</gene>
<dbReference type="Proteomes" id="UP001178507">
    <property type="component" value="Unassembled WGS sequence"/>
</dbReference>
<dbReference type="PANTHER" id="PTHR46984">
    <property type="entry name" value="LEUCINE-RICH REPEAT-CONTAINING PROTEIN 71"/>
    <property type="match status" value="1"/>
</dbReference>